<feature type="binding site" evidence="8">
    <location>
        <position position="160"/>
    </location>
    <ligand>
        <name>Zn(2+)</name>
        <dbReference type="ChEBI" id="CHEBI:29105"/>
        <note>catalytic</note>
    </ligand>
</feature>
<accession>A0A4R7JWZ1</accession>
<dbReference type="GO" id="GO:0004222">
    <property type="term" value="F:metalloendopeptidase activity"/>
    <property type="evidence" value="ECO:0007669"/>
    <property type="project" value="InterPro"/>
</dbReference>
<evidence type="ECO:0000313" key="12">
    <source>
        <dbReference type="Proteomes" id="UP000295830"/>
    </source>
</evidence>
<keyword evidence="2 8" id="KW-0479">Metal-binding</keyword>
<keyword evidence="6 8" id="KW-0862">Zinc</keyword>
<evidence type="ECO:0000256" key="1">
    <source>
        <dbReference type="ARBA" id="ARBA00022670"/>
    </source>
</evidence>
<dbReference type="EC" id="3.4.-.-" evidence="8"/>
<dbReference type="GO" id="GO:0051603">
    <property type="term" value="P:proteolysis involved in protein catabolic process"/>
    <property type="evidence" value="ECO:0007669"/>
    <property type="project" value="TreeGrafter"/>
</dbReference>
<feature type="binding site" evidence="8">
    <location>
        <position position="226"/>
    </location>
    <ligand>
        <name>Zn(2+)</name>
        <dbReference type="ChEBI" id="CHEBI:29105"/>
        <note>catalytic</note>
    </ligand>
</feature>
<evidence type="ECO:0000256" key="3">
    <source>
        <dbReference type="ARBA" id="ARBA00022729"/>
    </source>
</evidence>
<feature type="active site" description="Proton donor" evidence="8">
    <location>
        <position position="230"/>
    </location>
</feature>
<comment type="function">
    <text evidence="8">Functions as both a chaperone and a metalloprotease. Maintains the integrity of the outer membrane by promoting either the assembly or the elimination of outer membrane proteins, depending on their folding state.</text>
</comment>
<keyword evidence="3 8" id="KW-0732">Signal</keyword>
<keyword evidence="7 8" id="KW-0482">Metalloprotease</keyword>
<keyword evidence="9" id="KW-0802">TPR repeat</keyword>
<dbReference type="SMART" id="SM00028">
    <property type="entry name" value="TPR"/>
    <property type="match status" value="2"/>
</dbReference>
<feature type="binding site" evidence="8">
    <location>
        <position position="164"/>
    </location>
    <ligand>
        <name>Zn(2+)</name>
        <dbReference type="ChEBI" id="CHEBI:29105"/>
        <note>catalytic</note>
    </ligand>
</feature>
<dbReference type="InterPro" id="IPR019734">
    <property type="entry name" value="TPR_rpt"/>
</dbReference>
<feature type="active site" evidence="8">
    <location>
        <position position="161"/>
    </location>
</feature>
<evidence type="ECO:0000256" key="4">
    <source>
        <dbReference type="ARBA" id="ARBA00022764"/>
    </source>
</evidence>
<dbReference type="OrthoDB" id="9810445at2"/>
<dbReference type="HAMAP" id="MF_00997">
    <property type="entry name" value="Protease_BepA"/>
    <property type="match status" value="1"/>
</dbReference>
<feature type="repeat" description="TPR" evidence="9">
    <location>
        <begin position="370"/>
        <end position="403"/>
    </location>
</feature>
<dbReference type="PANTHER" id="PTHR22726:SF1">
    <property type="entry name" value="METALLOENDOPEPTIDASE OMA1, MITOCHONDRIAL"/>
    <property type="match status" value="1"/>
</dbReference>
<dbReference type="Pfam" id="PF13432">
    <property type="entry name" value="TPR_16"/>
    <property type="match status" value="1"/>
</dbReference>
<dbReference type="GO" id="GO:0008270">
    <property type="term" value="F:zinc ion binding"/>
    <property type="evidence" value="ECO:0007669"/>
    <property type="project" value="UniProtKB-UniRule"/>
</dbReference>
<evidence type="ECO:0000256" key="8">
    <source>
        <dbReference type="HAMAP-Rule" id="MF_00997"/>
    </source>
</evidence>
<comment type="caution">
    <text evidence="11">The sequence shown here is derived from an EMBL/GenBank/DDBJ whole genome shotgun (WGS) entry which is preliminary data.</text>
</comment>
<keyword evidence="5 8" id="KW-0378">Hydrolase</keyword>
<dbReference type="InterPro" id="IPR051156">
    <property type="entry name" value="Mito/Outer_Membr_Metalloprot"/>
</dbReference>
<evidence type="ECO:0000256" key="7">
    <source>
        <dbReference type="ARBA" id="ARBA00023049"/>
    </source>
</evidence>
<evidence type="ECO:0000259" key="10">
    <source>
        <dbReference type="Pfam" id="PF01435"/>
    </source>
</evidence>
<name>A0A4R7JWZ1_9GAMM</name>
<keyword evidence="4 8" id="KW-0574">Periplasm</keyword>
<feature type="domain" description="Peptidase M48" evidence="10">
    <location>
        <begin position="97"/>
        <end position="285"/>
    </location>
</feature>
<dbReference type="SUPFAM" id="SSF48452">
    <property type="entry name" value="TPR-like"/>
    <property type="match status" value="1"/>
</dbReference>
<keyword evidence="1 8" id="KW-0645">Protease</keyword>
<dbReference type="GO" id="GO:0016020">
    <property type="term" value="C:membrane"/>
    <property type="evidence" value="ECO:0007669"/>
    <property type="project" value="InterPro"/>
</dbReference>
<dbReference type="Gene3D" id="3.30.2010.10">
    <property type="entry name" value="Metalloproteases ('zincins'), catalytic domain"/>
    <property type="match status" value="1"/>
</dbReference>
<evidence type="ECO:0000256" key="6">
    <source>
        <dbReference type="ARBA" id="ARBA00022833"/>
    </source>
</evidence>
<evidence type="ECO:0000313" key="11">
    <source>
        <dbReference type="EMBL" id="TDT42961.1"/>
    </source>
</evidence>
<dbReference type="InterPro" id="IPR030873">
    <property type="entry name" value="Protease_BepA"/>
</dbReference>
<sequence length="519" mass="57474">MLMIARKGPSTGIREGHDAIYTTGPESGIVSGMHRLISIVLILTLLNPLLMPLAVSDELPTLGGSGLLAEQQEEEIGQRVLVQLRRNAPLLSDPVLTEYLENTLYQIIPHAPMEDRSISIVAIDDPSLNAFAVPGNVVGVHAGLFLSAQSEHEFAAVMAHEIAHLSQRHYARRLEQQERSTPLTIAGILAGIILTAATGSQAGIATIAGTQALAIDTMLRHSRAHEQEADRLGLELLAEAGYDPAGMPAMFERMLRQARLQGNRPPEYLSTHPLTESRVSDTRARVKDYRDQESYGEDLAYHLVRNRLRVRYTNDLGNAEGLFRQQFEKSEGQARAAARYGLAYTLIEAGRPDEAIPHLEALLADNEGYIIYAAELGRALRESGDHRKAITLLEKHLERNPGNLTLSRTLADTHMEANDPDRAARLYERIAQEYGDDPTLWKDLAEAHGRAGNVIEVHRARGERSLLLGDPRVAVREFRQALDRAGSSHTRIEVLRERLEEANRRLSRLGDRRPRAGNG</sequence>
<protein>
    <recommendedName>
        <fullName evidence="8">Putative beta-barrel assembly-enhancing protease</fullName>
        <ecNumber evidence="8">3.4.-.-</ecNumber>
    </recommendedName>
</protein>
<evidence type="ECO:0000256" key="9">
    <source>
        <dbReference type="PROSITE-ProRule" id="PRU00339"/>
    </source>
</evidence>
<dbReference type="InterPro" id="IPR001915">
    <property type="entry name" value="Peptidase_M48"/>
</dbReference>
<reference evidence="11 12" key="1">
    <citation type="submission" date="2019-03" db="EMBL/GenBank/DDBJ databases">
        <title>Genomic Encyclopedia of Type Strains, Phase IV (KMG-IV): sequencing the most valuable type-strain genomes for metagenomic binning, comparative biology and taxonomic classification.</title>
        <authorList>
            <person name="Goeker M."/>
        </authorList>
    </citation>
    <scope>NUCLEOTIDE SEQUENCE [LARGE SCALE GENOMIC DNA]</scope>
    <source>
        <strain evidence="11 12">DSM 15505</strain>
    </source>
</reference>
<organism evidence="11 12">
    <name type="scientific">Halospina denitrificans</name>
    <dbReference type="NCBI Taxonomy" id="332522"/>
    <lineage>
        <taxon>Bacteria</taxon>
        <taxon>Pseudomonadati</taxon>
        <taxon>Pseudomonadota</taxon>
        <taxon>Gammaproteobacteria</taxon>
        <taxon>Halospina</taxon>
    </lineage>
</organism>
<dbReference type="Pfam" id="PF14559">
    <property type="entry name" value="TPR_19"/>
    <property type="match status" value="1"/>
</dbReference>
<dbReference type="EMBL" id="SOAX01000002">
    <property type="protein sequence ID" value="TDT42961.1"/>
    <property type="molecule type" value="Genomic_DNA"/>
</dbReference>
<comment type="cofactor">
    <cofactor evidence="8">
        <name>Zn(2+)</name>
        <dbReference type="ChEBI" id="CHEBI:29105"/>
    </cofactor>
    <text evidence="8">Binds 1 zinc ion per subunit.</text>
</comment>
<dbReference type="AlphaFoldDB" id="A0A4R7JWZ1"/>
<gene>
    <name evidence="11" type="ORF">DES49_0763</name>
</gene>
<dbReference type="PROSITE" id="PS50005">
    <property type="entry name" value="TPR"/>
    <property type="match status" value="1"/>
</dbReference>
<proteinExistence type="inferred from homology"/>
<dbReference type="PANTHER" id="PTHR22726">
    <property type="entry name" value="METALLOENDOPEPTIDASE OMA1"/>
    <property type="match status" value="1"/>
</dbReference>
<dbReference type="GO" id="GO:0042597">
    <property type="term" value="C:periplasmic space"/>
    <property type="evidence" value="ECO:0007669"/>
    <property type="project" value="UniProtKB-SubCell"/>
</dbReference>
<dbReference type="InterPro" id="IPR011990">
    <property type="entry name" value="TPR-like_helical_dom_sf"/>
</dbReference>
<dbReference type="Gene3D" id="1.25.40.10">
    <property type="entry name" value="Tetratricopeptide repeat domain"/>
    <property type="match status" value="1"/>
</dbReference>
<evidence type="ECO:0000256" key="5">
    <source>
        <dbReference type="ARBA" id="ARBA00022801"/>
    </source>
</evidence>
<dbReference type="Pfam" id="PF01435">
    <property type="entry name" value="Peptidase_M48"/>
    <property type="match status" value="1"/>
</dbReference>
<comment type="subcellular location">
    <subcellularLocation>
        <location evidence="8">Periplasm</location>
    </subcellularLocation>
</comment>
<dbReference type="Proteomes" id="UP000295830">
    <property type="component" value="Unassembled WGS sequence"/>
</dbReference>
<evidence type="ECO:0000256" key="2">
    <source>
        <dbReference type="ARBA" id="ARBA00022723"/>
    </source>
</evidence>
<comment type="similarity">
    <text evidence="8">Belongs to the peptidase M48 family. BepA subfamily.</text>
</comment>
<keyword evidence="12" id="KW-1185">Reference proteome</keyword>